<protein>
    <recommendedName>
        <fullName evidence="4">Peroxin/Ferlin domain-containing protein</fullName>
    </recommendedName>
</protein>
<accession>A0A1E3PK53</accession>
<feature type="non-terminal residue" evidence="2">
    <location>
        <position position="183"/>
    </location>
</feature>
<organism evidence="2 3">
    <name type="scientific">Nadsonia fulvescens var. elongata DSM 6958</name>
    <dbReference type="NCBI Taxonomy" id="857566"/>
    <lineage>
        <taxon>Eukaryota</taxon>
        <taxon>Fungi</taxon>
        <taxon>Dikarya</taxon>
        <taxon>Ascomycota</taxon>
        <taxon>Saccharomycotina</taxon>
        <taxon>Dipodascomycetes</taxon>
        <taxon>Dipodascales</taxon>
        <taxon>Dipodascales incertae sedis</taxon>
        <taxon>Nadsonia</taxon>
    </lineage>
</organism>
<proteinExistence type="predicted"/>
<keyword evidence="3" id="KW-1185">Reference proteome</keyword>
<feature type="compositionally biased region" description="Polar residues" evidence="1">
    <location>
        <begin position="1"/>
        <end position="12"/>
    </location>
</feature>
<dbReference type="EMBL" id="KV454409">
    <property type="protein sequence ID" value="ODQ65809.1"/>
    <property type="molecule type" value="Genomic_DNA"/>
</dbReference>
<evidence type="ECO:0000256" key="1">
    <source>
        <dbReference type="SAM" id="MobiDB-lite"/>
    </source>
</evidence>
<feature type="compositionally biased region" description="Polar residues" evidence="1">
    <location>
        <begin position="20"/>
        <end position="34"/>
    </location>
</feature>
<name>A0A1E3PK53_9ASCO</name>
<dbReference type="STRING" id="857566.A0A1E3PK53"/>
<gene>
    <name evidence="2" type="ORF">NADFUDRAFT_24734</name>
</gene>
<dbReference type="Proteomes" id="UP000095009">
    <property type="component" value="Unassembled WGS sequence"/>
</dbReference>
<reference evidence="2 3" key="1">
    <citation type="journal article" date="2016" name="Proc. Natl. Acad. Sci. U.S.A.">
        <title>Comparative genomics of biotechnologically important yeasts.</title>
        <authorList>
            <person name="Riley R."/>
            <person name="Haridas S."/>
            <person name="Wolfe K.H."/>
            <person name="Lopes M.R."/>
            <person name="Hittinger C.T."/>
            <person name="Goeker M."/>
            <person name="Salamov A.A."/>
            <person name="Wisecaver J.H."/>
            <person name="Long T.M."/>
            <person name="Calvey C.H."/>
            <person name="Aerts A.L."/>
            <person name="Barry K.W."/>
            <person name="Choi C."/>
            <person name="Clum A."/>
            <person name="Coughlan A.Y."/>
            <person name="Deshpande S."/>
            <person name="Douglass A.P."/>
            <person name="Hanson S.J."/>
            <person name="Klenk H.-P."/>
            <person name="LaButti K.M."/>
            <person name="Lapidus A."/>
            <person name="Lindquist E.A."/>
            <person name="Lipzen A.M."/>
            <person name="Meier-Kolthoff J.P."/>
            <person name="Ohm R.A."/>
            <person name="Otillar R.P."/>
            <person name="Pangilinan J.L."/>
            <person name="Peng Y."/>
            <person name="Rokas A."/>
            <person name="Rosa C.A."/>
            <person name="Scheuner C."/>
            <person name="Sibirny A.A."/>
            <person name="Slot J.C."/>
            <person name="Stielow J.B."/>
            <person name="Sun H."/>
            <person name="Kurtzman C.P."/>
            <person name="Blackwell M."/>
            <person name="Grigoriev I.V."/>
            <person name="Jeffries T.W."/>
        </authorList>
    </citation>
    <scope>NUCLEOTIDE SEQUENCE [LARGE SCALE GENOMIC DNA]</scope>
    <source>
        <strain evidence="2 3">DSM 6958</strain>
    </source>
</reference>
<dbReference type="OrthoDB" id="72441at2759"/>
<evidence type="ECO:0000313" key="3">
    <source>
        <dbReference type="Proteomes" id="UP000095009"/>
    </source>
</evidence>
<evidence type="ECO:0000313" key="2">
    <source>
        <dbReference type="EMBL" id="ODQ65809.1"/>
    </source>
</evidence>
<sequence>MDTVQTKNSTSKKNTDLYDSLQSDSNLSTNCSLSPKTPSNDYNLGLRQVDIICSSDEVTDFLLENQRGWSIIGQPYYSSNTLIQHFDPPPWTIGNGLDYNDSKFEKNNTKRSRGFETAPGGIYDYPLPDPTWEWKWNTWYVDMSGDVDDNGWSYSFRFGSNTWHGTNIWFHSWVRRRKWKRVR</sequence>
<evidence type="ECO:0008006" key="4">
    <source>
        <dbReference type="Google" id="ProtNLM"/>
    </source>
</evidence>
<feature type="region of interest" description="Disordered" evidence="1">
    <location>
        <begin position="1"/>
        <end position="34"/>
    </location>
</feature>
<dbReference type="AlphaFoldDB" id="A0A1E3PK53"/>